<dbReference type="SUPFAM" id="SSF101386">
    <property type="entry name" value="all-alpha NTP pyrophosphatases"/>
    <property type="match status" value="1"/>
</dbReference>
<proteinExistence type="inferred from homology"/>
<dbReference type="PANTHER" id="PTHR42945">
    <property type="entry name" value="HISTIDINE BIOSYNTHESIS BIFUNCTIONAL PROTEIN"/>
    <property type="match status" value="1"/>
</dbReference>
<sequence length="93" mass="10148">MSELINSLSAIIAERKANPSPGSYTAQLMAAGTGKIAQKVGEEAVEVVVAALEESDERLISEMADLIYHSLVLLEQRGLSWMDVEAELARRFK</sequence>
<comment type="catalytic activity">
    <reaction evidence="1 8">
        <text>1-(5-phospho-beta-D-ribosyl)-ATP + H2O = 1-(5-phospho-beta-D-ribosyl)-5'-AMP + diphosphate + H(+)</text>
        <dbReference type="Rhea" id="RHEA:22828"/>
        <dbReference type="ChEBI" id="CHEBI:15377"/>
        <dbReference type="ChEBI" id="CHEBI:15378"/>
        <dbReference type="ChEBI" id="CHEBI:33019"/>
        <dbReference type="ChEBI" id="CHEBI:59457"/>
        <dbReference type="ChEBI" id="CHEBI:73183"/>
        <dbReference type="EC" id="3.6.1.31"/>
    </reaction>
</comment>
<dbReference type="HAMAP" id="MF_01020">
    <property type="entry name" value="HisE"/>
    <property type="match status" value="1"/>
</dbReference>
<keyword evidence="8" id="KW-0963">Cytoplasm</keyword>
<dbReference type="UniPathway" id="UPA00031">
    <property type="reaction ID" value="UER00007"/>
</dbReference>
<name>A0A6B0Z2L7_9CHLR</name>
<organism evidence="9">
    <name type="scientific">Caldilineaceae bacterium SB0664_bin_27</name>
    <dbReference type="NCBI Taxonomy" id="2605260"/>
    <lineage>
        <taxon>Bacteria</taxon>
        <taxon>Bacillati</taxon>
        <taxon>Chloroflexota</taxon>
        <taxon>Caldilineae</taxon>
        <taxon>Caldilineales</taxon>
        <taxon>Caldilineaceae</taxon>
    </lineage>
</organism>
<evidence type="ECO:0000256" key="6">
    <source>
        <dbReference type="ARBA" id="ARBA00022840"/>
    </source>
</evidence>
<gene>
    <name evidence="8 9" type="primary">hisE</name>
    <name evidence="9" type="ORF">F4Y42_21990</name>
</gene>
<dbReference type="InterPro" id="IPR008179">
    <property type="entry name" value="HisE"/>
</dbReference>
<comment type="similarity">
    <text evidence="8">Belongs to the PRA-PH family.</text>
</comment>
<dbReference type="CDD" id="cd11534">
    <property type="entry name" value="NTP-PPase_HisIE_like"/>
    <property type="match status" value="1"/>
</dbReference>
<keyword evidence="7 8" id="KW-0368">Histidine biosynthesis</keyword>
<evidence type="ECO:0000256" key="7">
    <source>
        <dbReference type="ARBA" id="ARBA00023102"/>
    </source>
</evidence>
<comment type="subcellular location">
    <subcellularLocation>
        <location evidence="8">Cytoplasm</location>
    </subcellularLocation>
</comment>
<accession>A0A6B0Z2L7</accession>
<dbReference type="AlphaFoldDB" id="A0A6B0Z2L7"/>
<dbReference type="FunFam" id="1.10.287.1080:FF:000002">
    <property type="entry name" value="Histidine biosynthesis bifunctional protein HisIE"/>
    <property type="match status" value="1"/>
</dbReference>
<evidence type="ECO:0000256" key="5">
    <source>
        <dbReference type="ARBA" id="ARBA00022801"/>
    </source>
</evidence>
<comment type="pathway">
    <text evidence="2 8">Amino-acid biosynthesis; L-histidine biosynthesis; L-histidine from 5-phospho-alpha-D-ribose 1-diphosphate: step 2/9.</text>
</comment>
<keyword evidence="3 8" id="KW-0028">Amino-acid biosynthesis</keyword>
<dbReference type="Gene3D" id="1.10.287.1080">
    <property type="entry name" value="MazG-like"/>
    <property type="match status" value="1"/>
</dbReference>
<evidence type="ECO:0000256" key="4">
    <source>
        <dbReference type="ARBA" id="ARBA00022741"/>
    </source>
</evidence>
<dbReference type="GO" id="GO:0000105">
    <property type="term" value="P:L-histidine biosynthetic process"/>
    <property type="evidence" value="ECO:0007669"/>
    <property type="project" value="UniProtKB-UniRule"/>
</dbReference>
<dbReference type="NCBIfam" id="TIGR03188">
    <property type="entry name" value="histidine_hisI"/>
    <property type="match status" value="1"/>
</dbReference>
<dbReference type="GO" id="GO:0004636">
    <property type="term" value="F:phosphoribosyl-ATP diphosphatase activity"/>
    <property type="evidence" value="ECO:0007669"/>
    <property type="project" value="UniProtKB-UniRule"/>
</dbReference>
<protein>
    <recommendedName>
        <fullName evidence="8">Phosphoribosyl-ATP pyrophosphatase</fullName>
        <shortName evidence="8">PRA-PH</shortName>
        <ecNumber evidence="8">3.6.1.31</ecNumber>
    </recommendedName>
</protein>
<reference evidence="9" key="1">
    <citation type="submission" date="2019-09" db="EMBL/GenBank/DDBJ databases">
        <title>Characterisation of the sponge microbiome using genome-centric metagenomics.</title>
        <authorList>
            <person name="Engelberts J.P."/>
            <person name="Robbins S.J."/>
            <person name="De Goeij J.M."/>
            <person name="Aranda M."/>
            <person name="Bell S.C."/>
            <person name="Webster N.S."/>
        </authorList>
    </citation>
    <scope>NUCLEOTIDE SEQUENCE</scope>
    <source>
        <strain evidence="9">SB0664_bin_27</strain>
    </source>
</reference>
<dbReference type="EMBL" id="VXRG01000186">
    <property type="protein sequence ID" value="MXY96122.1"/>
    <property type="molecule type" value="Genomic_DNA"/>
</dbReference>
<dbReference type="GO" id="GO:0005737">
    <property type="term" value="C:cytoplasm"/>
    <property type="evidence" value="ECO:0007669"/>
    <property type="project" value="UniProtKB-SubCell"/>
</dbReference>
<dbReference type="GO" id="GO:0005524">
    <property type="term" value="F:ATP binding"/>
    <property type="evidence" value="ECO:0007669"/>
    <property type="project" value="UniProtKB-KW"/>
</dbReference>
<evidence type="ECO:0000256" key="8">
    <source>
        <dbReference type="HAMAP-Rule" id="MF_01020"/>
    </source>
</evidence>
<evidence type="ECO:0000256" key="3">
    <source>
        <dbReference type="ARBA" id="ARBA00022605"/>
    </source>
</evidence>
<comment type="caution">
    <text evidence="9">The sequence shown here is derived from an EMBL/GenBank/DDBJ whole genome shotgun (WGS) entry which is preliminary data.</text>
</comment>
<evidence type="ECO:0000256" key="1">
    <source>
        <dbReference type="ARBA" id="ARBA00001460"/>
    </source>
</evidence>
<keyword evidence="5 8" id="KW-0378">Hydrolase</keyword>
<keyword evidence="4 8" id="KW-0547">Nucleotide-binding</keyword>
<keyword evidence="6 8" id="KW-0067">ATP-binding</keyword>
<evidence type="ECO:0000256" key="2">
    <source>
        <dbReference type="ARBA" id="ARBA00005204"/>
    </source>
</evidence>
<dbReference type="EC" id="3.6.1.31" evidence="8"/>
<dbReference type="PANTHER" id="PTHR42945:SF1">
    <property type="entry name" value="HISTIDINE BIOSYNTHESIS BIFUNCTIONAL PROTEIN HIS7"/>
    <property type="match status" value="1"/>
</dbReference>
<dbReference type="Pfam" id="PF01503">
    <property type="entry name" value="PRA-PH"/>
    <property type="match status" value="1"/>
</dbReference>
<evidence type="ECO:0000313" key="9">
    <source>
        <dbReference type="EMBL" id="MXY96122.1"/>
    </source>
</evidence>
<dbReference type="InterPro" id="IPR021130">
    <property type="entry name" value="PRib-ATP_PPHydrolase-like"/>
</dbReference>